<dbReference type="Proteomes" id="UP000218842">
    <property type="component" value="Unassembled WGS sequence"/>
</dbReference>
<evidence type="ECO:0000313" key="2">
    <source>
        <dbReference type="EMBL" id="PBJ38402.1"/>
    </source>
</evidence>
<comment type="caution">
    <text evidence="2">The sequence shown here is derived from an EMBL/GenBank/DDBJ whole genome shotgun (WGS) entry which is preliminary data.</text>
</comment>
<dbReference type="EMBL" id="LBGZ01000041">
    <property type="protein sequence ID" value="PBJ38402.1"/>
    <property type="molecule type" value="Genomic_DNA"/>
</dbReference>
<evidence type="ECO:0000313" key="3">
    <source>
        <dbReference type="Proteomes" id="UP000218842"/>
    </source>
</evidence>
<evidence type="ECO:0000256" key="1">
    <source>
        <dbReference type="SAM" id="SignalP"/>
    </source>
</evidence>
<accession>A0A2A3LD14</accession>
<name>A0A2A3LD14_MYCAV</name>
<reference evidence="2 3" key="1">
    <citation type="journal article" date="2017" name="Genome Biol. Evol.">
        <title>Population Structure and Local Adaptation of MAC Lung Disease Agent Mycobacterium avium subsp. hominissuis.</title>
        <authorList>
            <person name="Yano H."/>
            <person name="Iwamoto T."/>
            <person name="Nishiuchi Y."/>
            <person name="Nakajima C."/>
            <person name="Starkova D.A."/>
            <person name="Mokrousov I."/>
            <person name="Narvskaya O."/>
            <person name="Yoshida S."/>
            <person name="Arikawa K."/>
            <person name="Nakanishi N."/>
            <person name="Osaki K."/>
            <person name="Nakagawa I."/>
            <person name="Ato M."/>
            <person name="Suzuki Y."/>
            <person name="Maruyama F."/>
        </authorList>
    </citation>
    <scope>NUCLEOTIDE SEQUENCE [LARGE SCALE GENOMIC DNA]</scope>
    <source>
        <strain evidence="2 3">OCU466</strain>
    </source>
</reference>
<keyword evidence="1" id="KW-0732">Signal</keyword>
<protein>
    <submittedName>
        <fullName evidence="2">Uncharacterized protein</fullName>
    </submittedName>
</protein>
<gene>
    <name evidence="2" type="ORF">XV03_04895</name>
</gene>
<sequence>MVTKVLLSVAIALGAGVGLAPAASADPNPFSNLSCSCQSPPDLGPTVPDQITQGIQQGLSALQATDSQAVT</sequence>
<proteinExistence type="predicted"/>
<feature type="chain" id="PRO_5012969047" evidence="1">
    <location>
        <begin position="26"/>
        <end position="71"/>
    </location>
</feature>
<organism evidence="2 3">
    <name type="scientific">Mycobacterium avium subsp. hominissuis</name>
    <dbReference type="NCBI Taxonomy" id="439334"/>
    <lineage>
        <taxon>Bacteria</taxon>
        <taxon>Bacillati</taxon>
        <taxon>Actinomycetota</taxon>
        <taxon>Actinomycetes</taxon>
        <taxon>Mycobacteriales</taxon>
        <taxon>Mycobacteriaceae</taxon>
        <taxon>Mycobacterium</taxon>
        <taxon>Mycobacterium avium complex (MAC)</taxon>
    </lineage>
</organism>
<feature type="signal peptide" evidence="1">
    <location>
        <begin position="1"/>
        <end position="25"/>
    </location>
</feature>
<dbReference type="AlphaFoldDB" id="A0A2A3LD14"/>